<evidence type="ECO:0000256" key="2">
    <source>
        <dbReference type="SAM" id="Phobius"/>
    </source>
</evidence>
<feature type="transmembrane region" description="Helical" evidence="2">
    <location>
        <begin position="455"/>
        <end position="473"/>
    </location>
</feature>
<dbReference type="InterPro" id="IPR036259">
    <property type="entry name" value="MFS_trans_sf"/>
</dbReference>
<keyword evidence="4" id="KW-1185">Reference proteome</keyword>
<gene>
    <name evidence="3" type="ORF">EBH_0074750</name>
</gene>
<dbReference type="GO" id="GO:0003713">
    <property type="term" value="F:transcription coactivator activity"/>
    <property type="evidence" value="ECO:0007669"/>
    <property type="project" value="TreeGrafter"/>
</dbReference>
<feature type="transmembrane region" description="Helical" evidence="2">
    <location>
        <begin position="105"/>
        <end position="124"/>
    </location>
</feature>
<feature type="transmembrane region" description="Helical" evidence="2">
    <location>
        <begin position="136"/>
        <end position="157"/>
    </location>
</feature>
<dbReference type="GO" id="GO:0045944">
    <property type="term" value="P:positive regulation of transcription by RNA polymerase II"/>
    <property type="evidence" value="ECO:0007669"/>
    <property type="project" value="TreeGrafter"/>
</dbReference>
<sequence>MWGGDKQQPQQKMLQQQQQMEEQQKQQKQQQQRGGCPARWAVLLTVLEVFPAHLSIGASVDLLTSELGGRVYLWQAAHEVFASFFCLLSCAAVSRAAAARPCLRHKLLLLLSLCSSLPGLAAVLTKSARVYLAAKVVAALLGGKPLTGSFVVLSSWIGEWTDIRQRVTWTVQSPEKLMLLSALLRLLHPLTLLLSPLRVLLSQPPLPPQQQQQQQQQQGSSPEQQQFLENFDAPTLWPADDFSVLTLRRATSFSVGSCSSSPAAAAAAAVPAAAAAPAAAVQRLRFCASLPDMNFRCIGSSGLQHAEQQQLLHSVDEDAVVVAAADAAAAAAAAEADGEAEAEADPERGRKGWLLQLQQAAAAVKKLLLALQRHVVMLWAVFMLLLQQQPLVLALTCLHCAFNAAMQGSSLAFVKYQLGFSHDQVSFIMTTFGAAGIFVQVVLLPRVLHLISTQWLLFICSACNVVYAGLFVVG</sequence>
<organism evidence="3 4">
    <name type="scientific">Eimeria brunetti</name>
    <dbReference type="NCBI Taxonomy" id="51314"/>
    <lineage>
        <taxon>Eukaryota</taxon>
        <taxon>Sar</taxon>
        <taxon>Alveolata</taxon>
        <taxon>Apicomplexa</taxon>
        <taxon>Conoidasida</taxon>
        <taxon>Coccidia</taxon>
        <taxon>Eucoccidiorida</taxon>
        <taxon>Eimeriorina</taxon>
        <taxon>Eimeriidae</taxon>
        <taxon>Eimeria</taxon>
    </lineage>
</organism>
<keyword evidence="2" id="KW-0472">Membrane</keyword>
<dbReference type="EMBL" id="HG710842">
    <property type="protein sequence ID" value="CDJ47737.1"/>
    <property type="molecule type" value="Genomic_DNA"/>
</dbReference>
<dbReference type="VEuPathDB" id="ToxoDB:EBH_0074750"/>
<dbReference type="PANTHER" id="PTHR46007">
    <property type="entry name" value="MEDIATOR OF RNA POLYMERASE II TRANSCRIPTION SUBUNIT 12"/>
    <property type="match status" value="1"/>
</dbReference>
<dbReference type="PANTHER" id="PTHR46007:SF8">
    <property type="entry name" value="C2H2-TYPE DOMAIN-CONTAINING PROTEIN"/>
    <property type="match status" value="1"/>
</dbReference>
<feature type="transmembrane region" description="Helical" evidence="2">
    <location>
        <begin position="392"/>
        <end position="413"/>
    </location>
</feature>
<dbReference type="Proteomes" id="UP000030750">
    <property type="component" value="Unassembled WGS sequence"/>
</dbReference>
<keyword evidence="2" id="KW-1133">Transmembrane helix</keyword>
<dbReference type="OrthoDB" id="348552at2759"/>
<evidence type="ECO:0000313" key="4">
    <source>
        <dbReference type="Proteomes" id="UP000030750"/>
    </source>
</evidence>
<accession>U6LBB4</accession>
<feature type="transmembrane region" description="Helical" evidence="2">
    <location>
        <begin position="425"/>
        <end position="443"/>
    </location>
</feature>
<evidence type="ECO:0000256" key="1">
    <source>
        <dbReference type="SAM" id="MobiDB-lite"/>
    </source>
</evidence>
<dbReference type="GO" id="GO:0016592">
    <property type="term" value="C:mediator complex"/>
    <property type="evidence" value="ECO:0007669"/>
    <property type="project" value="TreeGrafter"/>
</dbReference>
<name>U6LBB4_9EIME</name>
<dbReference type="InterPro" id="IPR051647">
    <property type="entry name" value="Mediator_comp_sub12"/>
</dbReference>
<reference evidence="3" key="2">
    <citation type="submission" date="2013-10" db="EMBL/GenBank/DDBJ databases">
        <authorList>
            <person name="Aslett M."/>
        </authorList>
    </citation>
    <scope>NUCLEOTIDE SEQUENCE [LARGE SCALE GENOMIC DNA]</scope>
    <source>
        <strain evidence="3">Houghton</strain>
    </source>
</reference>
<feature type="transmembrane region" description="Helical" evidence="2">
    <location>
        <begin position="80"/>
        <end position="99"/>
    </location>
</feature>
<feature type="region of interest" description="Disordered" evidence="1">
    <location>
        <begin position="205"/>
        <end position="224"/>
    </location>
</feature>
<protein>
    <submittedName>
        <fullName evidence="3">Uncharacterized protein</fullName>
    </submittedName>
</protein>
<feature type="region of interest" description="Disordered" evidence="1">
    <location>
        <begin position="1"/>
        <end position="30"/>
    </location>
</feature>
<proteinExistence type="predicted"/>
<evidence type="ECO:0000313" key="3">
    <source>
        <dbReference type="EMBL" id="CDJ47737.1"/>
    </source>
</evidence>
<dbReference type="AlphaFoldDB" id="U6LBB4"/>
<dbReference type="SUPFAM" id="SSF103473">
    <property type="entry name" value="MFS general substrate transporter"/>
    <property type="match status" value="1"/>
</dbReference>
<keyword evidence="2" id="KW-0812">Transmembrane</keyword>
<feature type="transmembrane region" description="Helical" evidence="2">
    <location>
        <begin position="367"/>
        <end position="386"/>
    </location>
</feature>
<reference evidence="3" key="1">
    <citation type="submission" date="2013-10" db="EMBL/GenBank/DDBJ databases">
        <title>Genomic analysis of the causative agents of coccidiosis in chickens.</title>
        <authorList>
            <person name="Reid A.J."/>
            <person name="Blake D."/>
            <person name="Billington K."/>
            <person name="Browne H."/>
            <person name="Dunn M."/>
            <person name="Hung S."/>
            <person name="Kawahara F."/>
            <person name="Miranda-Saavedra D."/>
            <person name="Mourier T."/>
            <person name="Nagra H."/>
            <person name="Otto T.D."/>
            <person name="Rawlings N."/>
            <person name="Sanchez A."/>
            <person name="Sanders M."/>
            <person name="Subramaniam C."/>
            <person name="Tay Y."/>
            <person name="Dear P."/>
            <person name="Doerig C."/>
            <person name="Gruber A."/>
            <person name="Parkinson J."/>
            <person name="Shirley M."/>
            <person name="Wan K.L."/>
            <person name="Berriman M."/>
            <person name="Tomley F."/>
            <person name="Pain A."/>
        </authorList>
    </citation>
    <scope>NUCLEOTIDE SEQUENCE [LARGE SCALE GENOMIC DNA]</scope>
    <source>
        <strain evidence="3">Houghton</strain>
    </source>
</reference>